<gene>
    <name evidence="6" type="ORF">BPOR_0119g00050</name>
</gene>
<dbReference type="GO" id="GO:0008270">
    <property type="term" value="F:zinc ion binding"/>
    <property type="evidence" value="ECO:0007669"/>
    <property type="project" value="InterPro"/>
</dbReference>
<organism evidence="6 7">
    <name type="scientific">Botrytis porri</name>
    <dbReference type="NCBI Taxonomy" id="87229"/>
    <lineage>
        <taxon>Eukaryota</taxon>
        <taxon>Fungi</taxon>
        <taxon>Dikarya</taxon>
        <taxon>Ascomycota</taxon>
        <taxon>Pezizomycotina</taxon>
        <taxon>Leotiomycetes</taxon>
        <taxon>Helotiales</taxon>
        <taxon>Sclerotiniaceae</taxon>
        <taxon>Botrytis</taxon>
    </lineage>
</organism>
<evidence type="ECO:0000313" key="6">
    <source>
        <dbReference type="EMBL" id="TGO89218.1"/>
    </source>
</evidence>
<dbReference type="STRING" id="87229.A0A4Z1KXG6"/>
<name>A0A4Z1KXG6_9HELO</name>
<evidence type="ECO:0000256" key="4">
    <source>
        <dbReference type="SAM" id="MobiDB-lite"/>
    </source>
</evidence>
<sequence>MHKTAEIKNKNVLAINQRNSCAKHNRECSYTPLKSRGRKKKRPRLDLDPLEEAQDPGLRDGRTASPTVIRPETHRPLAIDNNGPLAVKRRRELRSSGIEVMARWASYLSSRATLSGSTFEDASLKGVHLLLRSIYAIELMRPNDSYLYVGHAALNALALGMNRAQVANGTRPNVHRLRVTFWNLYSTEKLVSLFHGRASCLRDGFIDTAFPEDLPSSETENGDPEEITDLAYVRAMATLGRAADRINSGIYVYGGFATDSANIPHVTREFLIHRPALISVCKHATKAEALAAARELGFTDIFGCVEKVLCASKKLIALALEAYNTRATSMRQDSGVAYNVKSCAGNVADTFKAVEDDLRCLSSMEHSGPKIGGTLSSRIMRVAKDAFRSAQGPNSDDVPDGNGTAAYNPAPLYESIQERTETVNTIDNELDTLLGQFPWLTNTTANTPISHSATDTPLANTPGPLHNASGVNFPTSSNFESVSQLDQLQQFFTQAFPHNADFLFMPFYGFEGTAPQQMPTHEAGVAGNTSSDSNPGTNQWADVNSQRSFWIMVLGVTVTQKVYLPIMKIVKGAIAIQRFPHLFDEIKDELLSVLNIIRLVTRWICRNKSDTR</sequence>
<keyword evidence="3" id="KW-0539">Nucleus</keyword>
<reference evidence="6 7" key="1">
    <citation type="submission" date="2017-12" db="EMBL/GenBank/DDBJ databases">
        <title>Comparative genomics of Botrytis spp.</title>
        <authorList>
            <person name="Valero-Jimenez C.A."/>
            <person name="Tapia P."/>
            <person name="Veloso J."/>
            <person name="Silva-Moreno E."/>
            <person name="Staats M."/>
            <person name="Valdes J.H."/>
            <person name="Van Kan J.A.L."/>
        </authorList>
    </citation>
    <scope>NUCLEOTIDE SEQUENCE [LARGE SCALE GENOMIC DNA]</scope>
    <source>
        <strain evidence="6 7">MUCL3349</strain>
    </source>
</reference>
<evidence type="ECO:0000259" key="5">
    <source>
        <dbReference type="SMART" id="SM00906"/>
    </source>
</evidence>
<dbReference type="PANTHER" id="PTHR47424:SF14">
    <property type="entry name" value="ZINC FINGER PROTEIN GRT1"/>
    <property type="match status" value="1"/>
</dbReference>
<dbReference type="GO" id="GO:0006351">
    <property type="term" value="P:DNA-templated transcription"/>
    <property type="evidence" value="ECO:0007669"/>
    <property type="project" value="InterPro"/>
</dbReference>
<dbReference type="EMBL" id="PQXO01000119">
    <property type="protein sequence ID" value="TGO89218.1"/>
    <property type="molecule type" value="Genomic_DNA"/>
</dbReference>
<dbReference type="PANTHER" id="PTHR47424">
    <property type="entry name" value="REGULATORY PROTEIN GAL4"/>
    <property type="match status" value="1"/>
</dbReference>
<accession>A0A4Z1KXG6</accession>
<proteinExistence type="predicted"/>
<evidence type="ECO:0000256" key="3">
    <source>
        <dbReference type="ARBA" id="ARBA00023242"/>
    </source>
</evidence>
<evidence type="ECO:0000313" key="7">
    <source>
        <dbReference type="Proteomes" id="UP000297280"/>
    </source>
</evidence>
<comment type="caution">
    <text evidence="6">The sequence shown here is derived from an EMBL/GenBank/DDBJ whole genome shotgun (WGS) entry which is preliminary data.</text>
</comment>
<dbReference type="CDD" id="cd12148">
    <property type="entry name" value="fungal_TF_MHR"/>
    <property type="match status" value="1"/>
</dbReference>
<keyword evidence="2" id="KW-0804">Transcription</keyword>
<keyword evidence="7" id="KW-1185">Reference proteome</keyword>
<feature type="compositionally biased region" description="Polar residues" evidence="4">
    <location>
        <begin position="527"/>
        <end position="539"/>
    </location>
</feature>
<dbReference type="Proteomes" id="UP000297280">
    <property type="component" value="Unassembled WGS sequence"/>
</dbReference>
<protein>
    <recommendedName>
        <fullName evidence="5">Xylanolytic transcriptional activator regulatory domain-containing protein</fullName>
    </recommendedName>
</protein>
<keyword evidence="1" id="KW-0805">Transcription regulation</keyword>
<evidence type="ECO:0000256" key="1">
    <source>
        <dbReference type="ARBA" id="ARBA00023015"/>
    </source>
</evidence>
<dbReference type="AlphaFoldDB" id="A0A4Z1KXG6"/>
<feature type="region of interest" description="Disordered" evidence="4">
    <location>
        <begin position="26"/>
        <end position="83"/>
    </location>
</feature>
<dbReference type="InterPro" id="IPR051127">
    <property type="entry name" value="Fungal_SecMet_Regulators"/>
</dbReference>
<feature type="domain" description="Xylanolytic transcriptional activator regulatory" evidence="5">
    <location>
        <begin position="145"/>
        <end position="217"/>
    </location>
</feature>
<dbReference type="SMART" id="SM00906">
    <property type="entry name" value="Fungal_trans"/>
    <property type="match status" value="1"/>
</dbReference>
<dbReference type="GO" id="GO:0003677">
    <property type="term" value="F:DNA binding"/>
    <property type="evidence" value="ECO:0007669"/>
    <property type="project" value="InterPro"/>
</dbReference>
<evidence type="ECO:0000256" key="2">
    <source>
        <dbReference type="ARBA" id="ARBA00023163"/>
    </source>
</evidence>
<feature type="region of interest" description="Disordered" evidence="4">
    <location>
        <begin position="518"/>
        <end position="539"/>
    </location>
</feature>
<dbReference type="InterPro" id="IPR007219">
    <property type="entry name" value="XnlR_reg_dom"/>
</dbReference>
<dbReference type="Pfam" id="PF04082">
    <property type="entry name" value="Fungal_trans"/>
    <property type="match status" value="1"/>
</dbReference>